<keyword evidence="3" id="KW-0479">Metal-binding</keyword>
<dbReference type="GO" id="GO:0005829">
    <property type="term" value="C:cytosol"/>
    <property type="evidence" value="ECO:0007669"/>
    <property type="project" value="TreeGrafter"/>
</dbReference>
<dbReference type="Gene3D" id="2.30.40.10">
    <property type="entry name" value="Urease, subunit C, domain 1"/>
    <property type="match status" value="1"/>
</dbReference>
<reference evidence="7 8" key="1">
    <citation type="submission" date="2020-08" db="EMBL/GenBank/DDBJ databases">
        <title>Genomic Encyclopedia of Type Strains, Phase IV (KMG-IV): sequencing the most valuable type-strain genomes for metagenomic binning, comparative biology and taxonomic classification.</title>
        <authorList>
            <person name="Goeker M."/>
        </authorList>
    </citation>
    <scope>NUCLEOTIDE SEQUENCE [LARGE SCALE GENOMIC DNA]</scope>
    <source>
        <strain evidence="7 8">DSM 103725</strain>
    </source>
</reference>
<keyword evidence="8" id="KW-1185">Reference proteome</keyword>
<sequence>MPLLIQNARLVTATSDQPGDLYAEGDKITTLAAPGKLDPADLPKSTTVIDAAGKLLMPGFIDPHVHIHLPFMGTFAKDDHPTASRAALVGGTTTYLEMVCPSRDEQPLEAYELWRDKAATGVCDYGFHIGVTRFDDDVEQQLRTLVADHGQRSFKVFLAYKGAFGVTDDELYNVCKLAAELGVIVTAHCENAELVAANQAALLAAGKVGPEWHEPSRPVSVETEGVHHFCTFLEMTGATGYIVHTSCRDAVEIAMDFRARGVNVAVETVIPYLTLDDTYAQRNASTGHDAFEGAKYVMSPPIRGVEHQHYLWHALAAGHVHTLGTDHAPFDFATQKHIGCPDASKAVDAQFNPLGEPSDFTRIPNGIPSIEHRADLLYQGVADGRITLQQFVAQVSTNAADLFGLHTKGHLAPGYDADLVLYDPDAPKTISAQTHHMATDYSGFEGVTHPGHATHVFLRGRAVVEDGKLVDELSPGQAAPRG</sequence>
<evidence type="ECO:0000313" key="7">
    <source>
        <dbReference type="EMBL" id="MBB6428976.1"/>
    </source>
</evidence>
<dbReference type="Pfam" id="PF01979">
    <property type="entry name" value="Amidohydro_1"/>
    <property type="match status" value="1"/>
</dbReference>
<comment type="cofactor">
    <cofactor evidence="1">
        <name>Zn(2+)</name>
        <dbReference type="ChEBI" id="CHEBI:29105"/>
    </cofactor>
</comment>
<dbReference type="AlphaFoldDB" id="A0A7X0H6G1"/>
<dbReference type="Proteomes" id="UP000541810">
    <property type="component" value="Unassembled WGS sequence"/>
</dbReference>
<gene>
    <name evidence="7" type="ORF">HNQ40_000782</name>
</gene>
<comment type="caution">
    <text evidence="7">The sequence shown here is derived from an EMBL/GenBank/DDBJ whole genome shotgun (WGS) entry which is preliminary data.</text>
</comment>
<dbReference type="GO" id="GO:0046872">
    <property type="term" value="F:metal ion binding"/>
    <property type="evidence" value="ECO:0007669"/>
    <property type="project" value="UniProtKB-KW"/>
</dbReference>
<dbReference type="NCBIfam" id="TIGR02033">
    <property type="entry name" value="D-hydantoinase"/>
    <property type="match status" value="1"/>
</dbReference>
<dbReference type="InterPro" id="IPR011778">
    <property type="entry name" value="Hydantoinase/dihydroPyrase"/>
</dbReference>
<protein>
    <submittedName>
        <fullName evidence="7">Dihydropyrimidinase</fullName>
        <ecNumber evidence="7">3.5.2.2</ecNumber>
    </submittedName>
</protein>
<evidence type="ECO:0000259" key="6">
    <source>
        <dbReference type="Pfam" id="PF01979"/>
    </source>
</evidence>
<feature type="domain" description="Amidohydrolase-related" evidence="6">
    <location>
        <begin position="56"/>
        <end position="463"/>
    </location>
</feature>
<organism evidence="7 8">
    <name type="scientific">Algisphaera agarilytica</name>
    <dbReference type="NCBI Taxonomy" id="1385975"/>
    <lineage>
        <taxon>Bacteria</taxon>
        <taxon>Pseudomonadati</taxon>
        <taxon>Planctomycetota</taxon>
        <taxon>Phycisphaerae</taxon>
        <taxon>Phycisphaerales</taxon>
        <taxon>Phycisphaeraceae</taxon>
        <taxon>Algisphaera</taxon>
    </lineage>
</organism>
<evidence type="ECO:0000256" key="3">
    <source>
        <dbReference type="ARBA" id="ARBA00022723"/>
    </source>
</evidence>
<evidence type="ECO:0000256" key="5">
    <source>
        <dbReference type="PIRSR" id="PIRSR611778-50"/>
    </source>
</evidence>
<dbReference type="PANTHER" id="PTHR11647">
    <property type="entry name" value="HYDRANTOINASE/DIHYDROPYRIMIDINASE FAMILY MEMBER"/>
    <property type="match status" value="1"/>
</dbReference>
<dbReference type="PANTHER" id="PTHR11647:SF1">
    <property type="entry name" value="COLLAPSIN RESPONSE MEDIATOR PROTEIN"/>
    <property type="match status" value="1"/>
</dbReference>
<evidence type="ECO:0000313" key="8">
    <source>
        <dbReference type="Proteomes" id="UP000541810"/>
    </source>
</evidence>
<dbReference type="EC" id="3.5.2.2" evidence="7"/>
<keyword evidence="4 7" id="KW-0378">Hydrolase</keyword>
<dbReference type="InterPro" id="IPR006680">
    <property type="entry name" value="Amidohydro-rel"/>
</dbReference>
<feature type="modified residue" description="N6-carboxylysine" evidence="5">
    <location>
        <position position="155"/>
    </location>
</feature>
<evidence type="ECO:0000256" key="1">
    <source>
        <dbReference type="ARBA" id="ARBA00001947"/>
    </source>
</evidence>
<dbReference type="InterPro" id="IPR032466">
    <property type="entry name" value="Metal_Hydrolase"/>
</dbReference>
<evidence type="ECO:0000256" key="4">
    <source>
        <dbReference type="ARBA" id="ARBA00022801"/>
    </source>
</evidence>
<dbReference type="RefSeq" id="WP_184676578.1">
    <property type="nucleotide sequence ID" value="NZ_JACHGY010000001.1"/>
</dbReference>
<evidence type="ECO:0000256" key="2">
    <source>
        <dbReference type="ARBA" id="ARBA00008829"/>
    </source>
</evidence>
<accession>A0A7X0H6G1</accession>
<proteinExistence type="inferred from homology"/>
<dbReference type="SUPFAM" id="SSF51338">
    <property type="entry name" value="Composite domain of metallo-dependent hydrolases"/>
    <property type="match status" value="1"/>
</dbReference>
<dbReference type="InterPro" id="IPR050378">
    <property type="entry name" value="Metallo-dep_Hydrolases_sf"/>
</dbReference>
<name>A0A7X0H6G1_9BACT</name>
<comment type="PTM">
    <text evidence="5">Carbamylation allows a single lysine to coordinate two divalent metal cations.</text>
</comment>
<comment type="similarity">
    <text evidence="2">Belongs to the metallo-dependent hydrolases superfamily. Hydantoinase/dihydropyrimidinase family.</text>
</comment>
<dbReference type="EMBL" id="JACHGY010000001">
    <property type="protein sequence ID" value="MBB6428976.1"/>
    <property type="molecule type" value="Genomic_DNA"/>
</dbReference>
<dbReference type="InterPro" id="IPR011059">
    <property type="entry name" value="Metal-dep_hydrolase_composite"/>
</dbReference>
<dbReference type="GO" id="GO:0004157">
    <property type="term" value="F:dihydropyrimidinase activity"/>
    <property type="evidence" value="ECO:0007669"/>
    <property type="project" value="UniProtKB-EC"/>
</dbReference>
<dbReference type="SUPFAM" id="SSF51556">
    <property type="entry name" value="Metallo-dependent hydrolases"/>
    <property type="match status" value="1"/>
</dbReference>
<dbReference type="FunFam" id="3.20.20.140:FF:000174">
    <property type="entry name" value="Dihydropyrimidinase-related protein 2"/>
    <property type="match status" value="1"/>
</dbReference>
<dbReference type="Gene3D" id="3.20.20.140">
    <property type="entry name" value="Metal-dependent hydrolases"/>
    <property type="match status" value="1"/>
</dbReference>